<evidence type="ECO:0000313" key="1">
    <source>
        <dbReference type="EMBL" id="CAG8854687.1"/>
    </source>
</evidence>
<protein>
    <submittedName>
        <fullName evidence="1">34510_t:CDS:1</fullName>
    </submittedName>
</protein>
<feature type="non-terminal residue" evidence="1">
    <location>
        <position position="1"/>
    </location>
</feature>
<keyword evidence="2" id="KW-1185">Reference proteome</keyword>
<gene>
    <name evidence="1" type="ORF">GMARGA_LOCUS43508</name>
</gene>
<reference evidence="1 2" key="1">
    <citation type="submission" date="2021-06" db="EMBL/GenBank/DDBJ databases">
        <authorList>
            <person name="Kallberg Y."/>
            <person name="Tangrot J."/>
            <person name="Rosling A."/>
        </authorList>
    </citation>
    <scope>NUCLEOTIDE SEQUENCE [LARGE SCALE GENOMIC DNA]</scope>
    <source>
        <strain evidence="1 2">120-4 pot B 10/14</strain>
    </source>
</reference>
<comment type="caution">
    <text evidence="1">The sequence shown here is derived from an EMBL/GenBank/DDBJ whole genome shotgun (WGS) entry which is preliminary data.</text>
</comment>
<sequence>SRYGICLSTQKRVLNAHWEFRVVCIYGVKNINACMRKFSF</sequence>
<dbReference type="EMBL" id="CAJVQB010141297">
    <property type="protein sequence ID" value="CAG8854687.1"/>
    <property type="molecule type" value="Genomic_DNA"/>
</dbReference>
<accession>A0ABN7XHE3</accession>
<name>A0ABN7XHE3_GIGMA</name>
<organism evidence="1 2">
    <name type="scientific">Gigaspora margarita</name>
    <dbReference type="NCBI Taxonomy" id="4874"/>
    <lineage>
        <taxon>Eukaryota</taxon>
        <taxon>Fungi</taxon>
        <taxon>Fungi incertae sedis</taxon>
        <taxon>Mucoromycota</taxon>
        <taxon>Glomeromycotina</taxon>
        <taxon>Glomeromycetes</taxon>
        <taxon>Diversisporales</taxon>
        <taxon>Gigasporaceae</taxon>
        <taxon>Gigaspora</taxon>
    </lineage>
</organism>
<dbReference type="Proteomes" id="UP000789901">
    <property type="component" value="Unassembled WGS sequence"/>
</dbReference>
<evidence type="ECO:0000313" key="2">
    <source>
        <dbReference type="Proteomes" id="UP000789901"/>
    </source>
</evidence>
<proteinExistence type="predicted"/>